<dbReference type="RefSeq" id="WP_215238796.1">
    <property type="nucleotide sequence ID" value="NZ_CAJRAF010000002.1"/>
</dbReference>
<keyword evidence="1" id="KW-0812">Transmembrane</keyword>
<name>A0A916JBJ7_9BACT</name>
<proteinExistence type="predicted"/>
<dbReference type="Proteomes" id="UP000680038">
    <property type="component" value="Unassembled WGS sequence"/>
</dbReference>
<dbReference type="AlphaFoldDB" id="A0A916JBJ7"/>
<feature type="transmembrane region" description="Helical" evidence="1">
    <location>
        <begin position="23"/>
        <end position="46"/>
    </location>
</feature>
<evidence type="ECO:0000256" key="1">
    <source>
        <dbReference type="SAM" id="Phobius"/>
    </source>
</evidence>
<reference evidence="2" key="1">
    <citation type="submission" date="2021-04" db="EMBL/GenBank/DDBJ databases">
        <authorList>
            <person name="Rodrigo-Torres L."/>
            <person name="Arahal R. D."/>
            <person name="Lucena T."/>
        </authorList>
    </citation>
    <scope>NUCLEOTIDE SEQUENCE</scope>
    <source>
        <strain evidence="2">CECT 9275</strain>
    </source>
</reference>
<dbReference type="EMBL" id="CAJRAF010000002">
    <property type="protein sequence ID" value="CAG4998987.1"/>
    <property type="molecule type" value="Genomic_DNA"/>
</dbReference>
<evidence type="ECO:0000313" key="3">
    <source>
        <dbReference type="Proteomes" id="UP000680038"/>
    </source>
</evidence>
<keyword evidence="3" id="KW-1185">Reference proteome</keyword>
<gene>
    <name evidence="2" type="ORF">DYBT9275_02125</name>
</gene>
<comment type="caution">
    <text evidence="2">The sequence shown here is derived from an EMBL/GenBank/DDBJ whole genome shotgun (WGS) entry which is preliminary data.</text>
</comment>
<sequence length="47" mass="5502">MRILPTNKTRKANTEPELTKVQIVTRVVALLVALISVFFFFFKILFF</sequence>
<keyword evidence="1" id="KW-1133">Transmembrane helix</keyword>
<protein>
    <submittedName>
        <fullName evidence="2">Uncharacterized protein</fullName>
    </submittedName>
</protein>
<organism evidence="2 3">
    <name type="scientific">Dyadobacter helix</name>
    <dbReference type="NCBI Taxonomy" id="2822344"/>
    <lineage>
        <taxon>Bacteria</taxon>
        <taxon>Pseudomonadati</taxon>
        <taxon>Bacteroidota</taxon>
        <taxon>Cytophagia</taxon>
        <taxon>Cytophagales</taxon>
        <taxon>Spirosomataceae</taxon>
        <taxon>Dyadobacter</taxon>
    </lineage>
</organism>
<keyword evidence="1" id="KW-0472">Membrane</keyword>
<evidence type="ECO:0000313" key="2">
    <source>
        <dbReference type="EMBL" id="CAG4998987.1"/>
    </source>
</evidence>
<accession>A0A916JBJ7</accession>